<sequence>MFHIEPPYNSSPNVVSTQHLHQVFVDDESSRRADASIENAEKFNDEIASRDSTTSMPESTAARLTPTCRLFNLPFEIRRLILEFALPYATNDAQFGYVWYLGSTSVLQTCHQLHYEGTRVMYGANPLVCILDIDKRQNLLCARYLHPSPKPFPEYEDLVDCSFNHCRDILNWTRIYERKVSPETLGLRNMALMRHWVLEIMGCNDLVGEMRYGTWDVAKLTEMIRVLVEEAVLGLLCRAEKICKVTVQWKGTAPDSYTNRVENQKRILEPVRLLGVLVEEDMSFLEAWK</sequence>
<dbReference type="Proteomes" id="UP001161017">
    <property type="component" value="Unassembled WGS sequence"/>
</dbReference>
<comment type="caution">
    <text evidence="1">The sequence shown here is derived from an EMBL/GenBank/DDBJ whole genome shotgun (WGS) entry which is preliminary data.</text>
</comment>
<name>A0AA43QP52_9LECA</name>
<gene>
    <name evidence="1" type="ORF">OHK93_008422</name>
</gene>
<reference evidence="1" key="1">
    <citation type="journal article" date="2023" name="Genome Biol. Evol.">
        <title>First Whole Genome Sequence and Flow Cytometry Genome Size Data for the Lichen-Forming Fungus Ramalina farinacea (Ascomycota).</title>
        <authorList>
            <person name="Llewellyn T."/>
            <person name="Mian S."/>
            <person name="Hill R."/>
            <person name="Leitch I.J."/>
            <person name="Gaya E."/>
        </authorList>
    </citation>
    <scope>NUCLEOTIDE SEQUENCE</scope>
    <source>
        <strain evidence="1">LIQ254RAFAR</strain>
    </source>
</reference>
<evidence type="ECO:0000313" key="1">
    <source>
        <dbReference type="EMBL" id="MDI1489144.1"/>
    </source>
</evidence>
<keyword evidence="2" id="KW-1185">Reference proteome</keyword>
<accession>A0AA43QP52</accession>
<evidence type="ECO:0000313" key="2">
    <source>
        <dbReference type="Proteomes" id="UP001161017"/>
    </source>
</evidence>
<proteinExistence type="predicted"/>
<dbReference type="AlphaFoldDB" id="A0AA43QP52"/>
<organism evidence="1 2">
    <name type="scientific">Ramalina farinacea</name>
    <dbReference type="NCBI Taxonomy" id="258253"/>
    <lineage>
        <taxon>Eukaryota</taxon>
        <taxon>Fungi</taxon>
        <taxon>Dikarya</taxon>
        <taxon>Ascomycota</taxon>
        <taxon>Pezizomycotina</taxon>
        <taxon>Lecanoromycetes</taxon>
        <taxon>OSLEUM clade</taxon>
        <taxon>Lecanoromycetidae</taxon>
        <taxon>Lecanorales</taxon>
        <taxon>Lecanorineae</taxon>
        <taxon>Ramalinaceae</taxon>
        <taxon>Ramalina</taxon>
    </lineage>
</organism>
<dbReference type="EMBL" id="JAPUFD010000009">
    <property type="protein sequence ID" value="MDI1489144.1"/>
    <property type="molecule type" value="Genomic_DNA"/>
</dbReference>
<protein>
    <submittedName>
        <fullName evidence="1">Uncharacterized protein</fullName>
    </submittedName>
</protein>